<dbReference type="NCBIfam" id="TIGR01982">
    <property type="entry name" value="UbiB"/>
    <property type="match status" value="1"/>
</dbReference>
<sequence length="515" mass="57079">MQRLGRNLLRLWVIARVLARHNALFLVERVGVAKPVIAAARLFVNEKAPGRPGQRLANALVELGPTAIKFGQALSIRSDLLGEEIAADLSGLQDRLPPFPFEDVREIIESELDRPLEAAFEAFEETPVAAASIAQVHYAVTPPDKTYPEGRKVAVKVLRPGVETAFRRDVGLLIWLAELMEATQPIMKRLKPVETIRTFEISVHMEMDLRFEAAAACEMAENFAGDETFRVPEVDWTRTAQRVMTLERIVGLPIDEIDQLVAAGLDPLEVIRRTSNAFFNMVFRDGFFHADMHPGNLFVEPDGTVVAVDFGIMGRVDSATRRTLGEMLLGFLTRDYRRVSVAHFVAGWIPADQSVEAFTQASRSIAEPILGKPLAEISIARLLGQLFQVTETFNMSTQPQLLMLQKSLLVIEGVGRTVAPTVNMWELAQPLIEKWMAETLGPVGRLRSGMETLATAADRLPKILDHADRAASMISADGLRLHPDTLKAMRPRPNPFRQALPWGLIAILGTLLILS</sequence>
<keyword evidence="7" id="KW-1133">Transmembrane helix</keyword>
<evidence type="ECO:0000256" key="7">
    <source>
        <dbReference type="ARBA" id="ARBA00022989"/>
    </source>
</evidence>
<dbReference type="Pfam" id="PF03109">
    <property type="entry name" value="ABC1"/>
    <property type="match status" value="1"/>
</dbReference>
<dbReference type="PANTHER" id="PTHR10566:SF113">
    <property type="entry name" value="PROTEIN ACTIVITY OF BC1 COMPLEX KINASE 7, CHLOROPLASTIC"/>
    <property type="match status" value="1"/>
</dbReference>
<keyword evidence="3" id="KW-1003">Cell membrane</keyword>
<dbReference type="RefSeq" id="WP_092787776.1">
    <property type="nucleotide sequence ID" value="NZ_FNAP01000016.1"/>
</dbReference>
<dbReference type="OrthoDB" id="9795390at2"/>
<name>A0A1G7GU17_9PROT</name>
<dbReference type="InterPro" id="IPR050154">
    <property type="entry name" value="UbiB_kinase"/>
</dbReference>
<evidence type="ECO:0000259" key="9">
    <source>
        <dbReference type="Pfam" id="PF03109"/>
    </source>
</evidence>
<dbReference type="Proteomes" id="UP000199412">
    <property type="component" value="Unassembled WGS sequence"/>
</dbReference>
<keyword evidence="8" id="KW-0472">Membrane</keyword>
<dbReference type="STRING" id="69960.SAMN05421720_1161"/>
<comment type="similarity">
    <text evidence="2">Belongs to the protein kinase superfamily. ADCK protein kinase family.</text>
</comment>
<keyword evidence="4" id="KW-0997">Cell inner membrane</keyword>
<feature type="domain" description="ABC1 atypical kinase-like" evidence="9">
    <location>
        <begin position="92"/>
        <end position="340"/>
    </location>
</feature>
<dbReference type="UniPathway" id="UPA00232"/>
<dbReference type="InterPro" id="IPR011009">
    <property type="entry name" value="Kinase-like_dom_sf"/>
</dbReference>
<organism evidence="10 11">
    <name type="scientific">Rhodospira trueperi</name>
    <dbReference type="NCBI Taxonomy" id="69960"/>
    <lineage>
        <taxon>Bacteria</taxon>
        <taxon>Pseudomonadati</taxon>
        <taxon>Pseudomonadota</taxon>
        <taxon>Alphaproteobacteria</taxon>
        <taxon>Rhodospirillales</taxon>
        <taxon>Rhodospirillaceae</taxon>
        <taxon>Rhodospira</taxon>
    </lineage>
</organism>
<protein>
    <submittedName>
        <fullName evidence="10">Ubiquinone biosynthesis protein</fullName>
    </submittedName>
</protein>
<evidence type="ECO:0000313" key="10">
    <source>
        <dbReference type="EMBL" id="SDE91660.1"/>
    </source>
</evidence>
<dbReference type="PANTHER" id="PTHR10566">
    <property type="entry name" value="CHAPERONE-ACTIVITY OF BC1 COMPLEX CABC1 -RELATED"/>
    <property type="match status" value="1"/>
</dbReference>
<comment type="pathway">
    <text evidence="1">Cofactor biosynthesis; ubiquinone biosynthesis [regulation].</text>
</comment>
<keyword evidence="11" id="KW-1185">Reference proteome</keyword>
<evidence type="ECO:0000256" key="6">
    <source>
        <dbReference type="ARBA" id="ARBA00022692"/>
    </source>
</evidence>
<evidence type="ECO:0000256" key="4">
    <source>
        <dbReference type="ARBA" id="ARBA00022519"/>
    </source>
</evidence>
<evidence type="ECO:0000313" key="11">
    <source>
        <dbReference type="Proteomes" id="UP000199412"/>
    </source>
</evidence>
<dbReference type="InterPro" id="IPR010232">
    <property type="entry name" value="UbiB"/>
</dbReference>
<evidence type="ECO:0000256" key="1">
    <source>
        <dbReference type="ARBA" id="ARBA00005020"/>
    </source>
</evidence>
<evidence type="ECO:0000256" key="2">
    <source>
        <dbReference type="ARBA" id="ARBA00009670"/>
    </source>
</evidence>
<dbReference type="EMBL" id="FNAP01000016">
    <property type="protein sequence ID" value="SDE91660.1"/>
    <property type="molecule type" value="Genomic_DNA"/>
</dbReference>
<evidence type="ECO:0000256" key="5">
    <source>
        <dbReference type="ARBA" id="ARBA00022688"/>
    </source>
</evidence>
<keyword evidence="10" id="KW-0830">Ubiquinone</keyword>
<reference evidence="10 11" key="1">
    <citation type="submission" date="2016-10" db="EMBL/GenBank/DDBJ databases">
        <authorList>
            <person name="de Groot N.N."/>
        </authorList>
    </citation>
    <scope>NUCLEOTIDE SEQUENCE [LARGE SCALE GENOMIC DNA]</scope>
    <source>
        <strain evidence="10 11">ATCC 700224</strain>
    </source>
</reference>
<evidence type="ECO:0000256" key="8">
    <source>
        <dbReference type="ARBA" id="ARBA00023136"/>
    </source>
</evidence>
<dbReference type="InterPro" id="IPR004147">
    <property type="entry name" value="ABC1_dom"/>
</dbReference>
<dbReference type="SUPFAM" id="SSF56112">
    <property type="entry name" value="Protein kinase-like (PK-like)"/>
    <property type="match status" value="1"/>
</dbReference>
<keyword evidence="5" id="KW-0831">Ubiquinone biosynthesis</keyword>
<accession>A0A1G7GU17</accession>
<evidence type="ECO:0000256" key="3">
    <source>
        <dbReference type="ARBA" id="ARBA00022475"/>
    </source>
</evidence>
<dbReference type="AlphaFoldDB" id="A0A1G7GU17"/>
<proteinExistence type="inferred from homology"/>
<dbReference type="GO" id="GO:0006744">
    <property type="term" value="P:ubiquinone biosynthetic process"/>
    <property type="evidence" value="ECO:0007669"/>
    <property type="project" value="UniProtKB-UniPathway"/>
</dbReference>
<keyword evidence="6" id="KW-0812">Transmembrane</keyword>
<gene>
    <name evidence="10" type="ORF">SAMN05421720_1161</name>
</gene>